<evidence type="ECO:0000256" key="1">
    <source>
        <dbReference type="SAM" id="MobiDB-lite"/>
    </source>
</evidence>
<keyword evidence="2" id="KW-1133">Transmembrane helix</keyword>
<feature type="transmembrane region" description="Helical" evidence="2">
    <location>
        <begin position="143"/>
        <end position="171"/>
    </location>
</feature>
<feature type="transmembrane region" description="Helical" evidence="2">
    <location>
        <begin position="177"/>
        <end position="197"/>
    </location>
</feature>
<feature type="transmembrane region" description="Helical" evidence="2">
    <location>
        <begin position="90"/>
        <end position="110"/>
    </location>
</feature>
<dbReference type="KEGG" id="lins:G7067_05960"/>
<evidence type="ECO:0000256" key="2">
    <source>
        <dbReference type="SAM" id="Phobius"/>
    </source>
</evidence>
<dbReference type="EMBL" id="CP049934">
    <property type="protein sequence ID" value="QIM16063.1"/>
    <property type="molecule type" value="Genomic_DNA"/>
</dbReference>
<protein>
    <recommendedName>
        <fullName evidence="5">Glycerophosphoryl diester phosphodiesterase membrane domain-containing protein</fullName>
    </recommendedName>
</protein>
<evidence type="ECO:0008006" key="5">
    <source>
        <dbReference type="Google" id="ProtNLM"/>
    </source>
</evidence>
<sequence>MSYSQPQPPQPYPAPPRGVIPPYPVGFGEIFSASFSMIRRSPGVVFGASILIPLLAAIAGCVAFMILLIITAPMATGGGTAPYSFGWVDIVLMIALLGLLFVVAVAGAAAQSIVIENARDAVLGRKARVAQLWQRARPSLWRLVGLLFVQAALALGAIAILTLLFILVIFAGSGGGTAGLVLTVILGITLLCAIFPLSAWAGTKMALAPSIVVIEGAGPTSSILRSWRLTRGRFWVTFGVIFVLGLIAYMAAYLLSLPGAFAPLFGSLGSAGAASSADPGSAFAGMAIGSLIVMLIFSLISTAVQYAGYAIQSTAATLLYVDARMRHEGLHFRLQAHLQSLWNGVPKQQLGDPFTLAPVSYAPPGPPVPPTQQPGNPETPIPPG</sequence>
<feature type="region of interest" description="Disordered" evidence="1">
    <location>
        <begin position="355"/>
        <end position="384"/>
    </location>
</feature>
<keyword evidence="4" id="KW-1185">Reference proteome</keyword>
<accession>A0A6G8FID8</accession>
<proteinExistence type="predicted"/>
<keyword evidence="2" id="KW-0812">Transmembrane</keyword>
<feature type="transmembrane region" description="Helical" evidence="2">
    <location>
        <begin position="234"/>
        <end position="262"/>
    </location>
</feature>
<organism evidence="3 4">
    <name type="scientific">Leucobacter insecticola</name>
    <dbReference type="NCBI Taxonomy" id="2714934"/>
    <lineage>
        <taxon>Bacteria</taxon>
        <taxon>Bacillati</taxon>
        <taxon>Actinomycetota</taxon>
        <taxon>Actinomycetes</taxon>
        <taxon>Micrococcales</taxon>
        <taxon>Microbacteriaceae</taxon>
        <taxon>Leucobacter</taxon>
    </lineage>
</organism>
<reference evidence="3 4" key="1">
    <citation type="submission" date="2020-03" db="EMBL/GenBank/DDBJ databases">
        <title>Leucobacter sp. nov., isolated from beetles.</title>
        <authorList>
            <person name="Hyun D.-W."/>
            <person name="Bae J.-W."/>
        </authorList>
    </citation>
    <scope>NUCLEOTIDE SEQUENCE [LARGE SCALE GENOMIC DNA]</scope>
    <source>
        <strain evidence="3 4">HDW9B</strain>
    </source>
</reference>
<evidence type="ECO:0000313" key="3">
    <source>
        <dbReference type="EMBL" id="QIM16063.1"/>
    </source>
</evidence>
<gene>
    <name evidence="3" type="ORF">G7067_05960</name>
</gene>
<name>A0A6G8FID8_9MICO</name>
<dbReference type="AlphaFoldDB" id="A0A6G8FID8"/>
<feature type="compositionally biased region" description="Pro residues" evidence="1">
    <location>
        <begin position="361"/>
        <end position="384"/>
    </location>
</feature>
<dbReference type="Proteomes" id="UP000501387">
    <property type="component" value="Chromosome"/>
</dbReference>
<feature type="transmembrane region" description="Helical" evidence="2">
    <location>
        <begin position="44"/>
        <end position="70"/>
    </location>
</feature>
<keyword evidence="2" id="KW-0472">Membrane</keyword>
<evidence type="ECO:0000313" key="4">
    <source>
        <dbReference type="Proteomes" id="UP000501387"/>
    </source>
</evidence>
<feature type="transmembrane region" description="Helical" evidence="2">
    <location>
        <begin position="282"/>
        <end position="304"/>
    </location>
</feature>
<dbReference type="RefSeq" id="WP_166322714.1">
    <property type="nucleotide sequence ID" value="NZ_CP049934.1"/>
</dbReference>